<protein>
    <submittedName>
        <fullName evidence="3">Uncharacterized protein</fullName>
    </submittedName>
</protein>
<dbReference type="InterPro" id="IPR033249">
    <property type="entry name" value="CLE_plant"/>
</dbReference>
<accession>A0A067FB56</accession>
<keyword evidence="2" id="KW-1133">Transmembrane helix</keyword>
<organism evidence="3 4">
    <name type="scientific">Citrus sinensis</name>
    <name type="common">Sweet orange</name>
    <name type="synonym">Citrus aurantium var. sinensis</name>
    <dbReference type="NCBI Taxonomy" id="2711"/>
    <lineage>
        <taxon>Eukaryota</taxon>
        <taxon>Viridiplantae</taxon>
        <taxon>Streptophyta</taxon>
        <taxon>Embryophyta</taxon>
        <taxon>Tracheophyta</taxon>
        <taxon>Spermatophyta</taxon>
        <taxon>Magnoliopsida</taxon>
        <taxon>eudicotyledons</taxon>
        <taxon>Gunneridae</taxon>
        <taxon>Pentapetalae</taxon>
        <taxon>rosids</taxon>
        <taxon>malvids</taxon>
        <taxon>Sapindales</taxon>
        <taxon>Rutaceae</taxon>
        <taxon>Aurantioideae</taxon>
        <taxon>Citrus</taxon>
    </lineage>
</organism>
<dbReference type="PANTHER" id="PTHR34545">
    <property type="entry name" value="CLAVATA3/ESR (CLE)-RELATED PROTEIN 22"/>
    <property type="match status" value="1"/>
</dbReference>
<dbReference type="GO" id="GO:0048731">
    <property type="term" value="P:system development"/>
    <property type="evidence" value="ECO:0007669"/>
    <property type="project" value="InterPro"/>
</dbReference>
<feature type="region of interest" description="Disordered" evidence="1">
    <location>
        <begin position="97"/>
        <end position="120"/>
    </location>
</feature>
<evidence type="ECO:0000313" key="3">
    <source>
        <dbReference type="EMBL" id="KDO64624.1"/>
    </source>
</evidence>
<name>A0A067FB56_CITSI</name>
<proteinExistence type="predicted"/>
<reference evidence="3 4" key="1">
    <citation type="submission" date="2014-04" db="EMBL/GenBank/DDBJ databases">
        <authorList>
            <consortium name="International Citrus Genome Consortium"/>
            <person name="Gmitter F."/>
            <person name="Chen C."/>
            <person name="Farmerie W."/>
            <person name="Harkins T."/>
            <person name="Desany B."/>
            <person name="Mohiuddin M."/>
            <person name="Kodira C."/>
            <person name="Borodovsky M."/>
            <person name="Lomsadze A."/>
            <person name="Burns P."/>
            <person name="Jenkins J."/>
            <person name="Prochnik S."/>
            <person name="Shu S."/>
            <person name="Chapman J."/>
            <person name="Pitluck S."/>
            <person name="Schmutz J."/>
            <person name="Rokhsar D."/>
        </authorList>
    </citation>
    <scope>NUCLEOTIDE SEQUENCE</scope>
</reference>
<dbReference type="EMBL" id="KK784906">
    <property type="protein sequence ID" value="KDO64624.1"/>
    <property type="molecule type" value="Genomic_DNA"/>
</dbReference>
<feature type="non-terminal residue" evidence="3">
    <location>
        <position position="1"/>
    </location>
</feature>
<gene>
    <name evidence="3" type="ORF">CISIN_1g048706mg</name>
</gene>
<dbReference type="AlphaFoldDB" id="A0A067FB56"/>
<evidence type="ECO:0000256" key="2">
    <source>
        <dbReference type="SAM" id="Phobius"/>
    </source>
</evidence>
<dbReference type="Proteomes" id="UP000027120">
    <property type="component" value="Unassembled WGS sequence"/>
</dbReference>
<keyword evidence="4" id="KW-1185">Reference proteome</keyword>
<feature type="transmembrane region" description="Helical" evidence="2">
    <location>
        <begin position="31"/>
        <end position="52"/>
    </location>
</feature>
<evidence type="ECO:0000256" key="1">
    <source>
        <dbReference type="SAM" id="MobiDB-lite"/>
    </source>
</evidence>
<keyword evidence="2" id="KW-0472">Membrane</keyword>
<dbReference type="PANTHER" id="PTHR34545:SF7">
    <property type="entry name" value="CLAVATA3_ESR (CLE)-RELATED PROTEIN 16"/>
    <property type="match status" value="1"/>
</dbReference>
<evidence type="ECO:0000313" key="4">
    <source>
        <dbReference type="Proteomes" id="UP000027120"/>
    </source>
</evidence>
<keyword evidence="2" id="KW-0812">Transmembrane</keyword>
<sequence>KVPGIKGQDHVTRPQVPRDVVSARGRRRRCAGAKAASFFFWVILIFSLLGLLCALHDDETGTYSSFSARKTRSFNTESTFHAPPPSISGLLVDTEADNPGSSVYEDDKRIIHTGPNPLHN</sequence>